<comment type="similarity">
    <text evidence="1">Belongs to the DprA/Smf family.</text>
</comment>
<organism evidence="3 4">
    <name type="scientific">Nocardioides fonticola</name>
    <dbReference type="NCBI Taxonomy" id="450363"/>
    <lineage>
        <taxon>Bacteria</taxon>
        <taxon>Bacillati</taxon>
        <taxon>Actinomycetota</taxon>
        <taxon>Actinomycetes</taxon>
        <taxon>Propionibacteriales</taxon>
        <taxon>Nocardioidaceae</taxon>
        <taxon>Nocardioides</taxon>
    </lineage>
</organism>
<dbReference type="SUPFAM" id="SSF102405">
    <property type="entry name" value="MCP/YpsA-like"/>
    <property type="match status" value="1"/>
</dbReference>
<reference evidence="4" key="1">
    <citation type="journal article" date="2019" name="Int. J. Syst. Evol. Microbiol.">
        <title>The Global Catalogue of Microorganisms (GCM) 10K type strain sequencing project: providing services to taxonomists for standard genome sequencing and annotation.</title>
        <authorList>
            <consortium name="The Broad Institute Genomics Platform"/>
            <consortium name="The Broad Institute Genome Sequencing Center for Infectious Disease"/>
            <person name="Wu L."/>
            <person name="Ma J."/>
        </authorList>
    </citation>
    <scope>NUCLEOTIDE SEQUENCE [LARGE SCALE GENOMIC DNA]</scope>
    <source>
        <strain evidence="4">JCM 16703</strain>
    </source>
</reference>
<dbReference type="InterPro" id="IPR003488">
    <property type="entry name" value="DprA"/>
</dbReference>
<dbReference type="EMBL" id="BAAAZH010000035">
    <property type="protein sequence ID" value="GAA4129210.1"/>
    <property type="molecule type" value="Genomic_DNA"/>
</dbReference>
<accession>A0ABP7Y1U4</accession>
<dbReference type="Pfam" id="PF02481">
    <property type="entry name" value="DNA_processg_A"/>
    <property type="match status" value="1"/>
</dbReference>
<evidence type="ECO:0000313" key="4">
    <source>
        <dbReference type="Proteomes" id="UP001501495"/>
    </source>
</evidence>
<dbReference type="RefSeq" id="WP_344735436.1">
    <property type="nucleotide sequence ID" value="NZ_BAAAZH010000035.1"/>
</dbReference>
<evidence type="ECO:0000313" key="3">
    <source>
        <dbReference type="EMBL" id="GAA4129210.1"/>
    </source>
</evidence>
<gene>
    <name evidence="3" type="primary">dprA</name>
    <name evidence="3" type="ORF">GCM10022215_41440</name>
</gene>
<evidence type="ECO:0000256" key="1">
    <source>
        <dbReference type="ARBA" id="ARBA00006525"/>
    </source>
</evidence>
<dbReference type="Proteomes" id="UP001501495">
    <property type="component" value="Unassembled WGS sequence"/>
</dbReference>
<dbReference type="NCBIfam" id="TIGR00732">
    <property type="entry name" value="dprA"/>
    <property type="match status" value="1"/>
</dbReference>
<dbReference type="InterPro" id="IPR057666">
    <property type="entry name" value="DrpA_SLOG"/>
</dbReference>
<dbReference type="Gene3D" id="3.40.50.450">
    <property type="match status" value="1"/>
</dbReference>
<dbReference type="SUPFAM" id="SSF46785">
    <property type="entry name" value="Winged helix' DNA-binding domain"/>
    <property type="match status" value="1"/>
</dbReference>
<comment type="caution">
    <text evidence="3">The sequence shown here is derived from an EMBL/GenBank/DDBJ whole genome shotgun (WGS) entry which is preliminary data.</text>
</comment>
<evidence type="ECO:0000259" key="2">
    <source>
        <dbReference type="Pfam" id="PF02481"/>
    </source>
</evidence>
<sequence length="382" mass="39981">MSAHGVATDGERLARAALSRLVEPGHLGVARMLAELGAEELHRELSRETALPHLHDELGERLRAIDPRRELEQADRLGIRFVVPGDEEWPTALDDLAAAEPLQQRGGVPLGLWVRGPLRLDAWAGAVAVVGSRSATTYGTAVAGDLVAGLGRQGVGVVSGAAFGIDQAAHRAALGSGTPTAAVLACGVDRVYPEAHRDLLTHLAREQLVVSESPPGAAPMRVRFLARNRIIAALTAGTVVVEAAVRSGALNTANWAARLGRPLLAVPGPVTSAASQGAHQLVRSGAATLVTCADDVLEVLAPVGQRWSEAPRGRDRPRDALSMAQRQVLDAVPLVRAAPTGSIARAAGLGERAVAGHLDRLADQGFVERREEGWVLTPTAVD</sequence>
<proteinExistence type="inferred from homology"/>
<dbReference type="PANTHER" id="PTHR43022">
    <property type="entry name" value="PROTEIN SMF"/>
    <property type="match status" value="1"/>
</dbReference>
<feature type="domain" description="Smf/DprA SLOG" evidence="2">
    <location>
        <begin position="81"/>
        <end position="300"/>
    </location>
</feature>
<dbReference type="InterPro" id="IPR036390">
    <property type="entry name" value="WH_DNA-bd_sf"/>
</dbReference>
<protein>
    <submittedName>
        <fullName evidence="3">DNA-processing protein DprA</fullName>
    </submittedName>
</protein>
<name>A0ABP7Y1U4_9ACTN</name>
<dbReference type="PANTHER" id="PTHR43022:SF1">
    <property type="entry name" value="PROTEIN SMF"/>
    <property type="match status" value="1"/>
</dbReference>
<keyword evidence="4" id="KW-1185">Reference proteome</keyword>